<comment type="caution">
    <text evidence="1">The sequence shown here is derived from an EMBL/GenBank/DDBJ whole genome shotgun (WGS) entry which is preliminary data.</text>
</comment>
<dbReference type="Gene3D" id="1.10.110.10">
    <property type="entry name" value="Plant lipid-transfer and hydrophobic proteins"/>
    <property type="match status" value="1"/>
</dbReference>
<proteinExistence type="predicted"/>
<dbReference type="OrthoDB" id="1919446at2759"/>
<accession>A0A830DIZ9</accession>
<name>A0A830DIZ9_9LAMI</name>
<dbReference type="EMBL" id="BMAC01002846">
    <property type="protein sequence ID" value="GFQ08065.1"/>
    <property type="molecule type" value="Genomic_DNA"/>
</dbReference>
<sequence>MTSLNNLADSVDNRCVECRCVMDLIATYSYNATVVATIPGFCRVSFRFTIDPNTECK</sequence>
<gene>
    <name evidence="1" type="ORF">PHJA_002950500</name>
</gene>
<keyword evidence="2" id="KW-1185">Reference proteome</keyword>
<dbReference type="InterPro" id="IPR036312">
    <property type="entry name" value="Bifun_inhib/LTP/seed_sf"/>
</dbReference>
<organism evidence="1 2">
    <name type="scientific">Phtheirospermum japonicum</name>
    <dbReference type="NCBI Taxonomy" id="374723"/>
    <lineage>
        <taxon>Eukaryota</taxon>
        <taxon>Viridiplantae</taxon>
        <taxon>Streptophyta</taxon>
        <taxon>Embryophyta</taxon>
        <taxon>Tracheophyta</taxon>
        <taxon>Spermatophyta</taxon>
        <taxon>Magnoliopsida</taxon>
        <taxon>eudicotyledons</taxon>
        <taxon>Gunneridae</taxon>
        <taxon>Pentapetalae</taxon>
        <taxon>asterids</taxon>
        <taxon>lamiids</taxon>
        <taxon>Lamiales</taxon>
        <taxon>Orobanchaceae</taxon>
        <taxon>Orobanchaceae incertae sedis</taxon>
        <taxon>Phtheirospermum</taxon>
    </lineage>
</organism>
<evidence type="ECO:0000313" key="2">
    <source>
        <dbReference type="Proteomes" id="UP000653305"/>
    </source>
</evidence>
<protein>
    <submittedName>
        <fullName evidence="1">Putative non-specific lipid-transfer protein 14</fullName>
    </submittedName>
</protein>
<dbReference type="AlphaFoldDB" id="A0A830DIZ9"/>
<dbReference type="Proteomes" id="UP000653305">
    <property type="component" value="Unassembled WGS sequence"/>
</dbReference>
<evidence type="ECO:0000313" key="1">
    <source>
        <dbReference type="EMBL" id="GFQ08065.1"/>
    </source>
</evidence>
<reference evidence="1" key="1">
    <citation type="submission" date="2020-07" db="EMBL/GenBank/DDBJ databases">
        <title>Ethylene signaling mediates host invasion by parasitic plants.</title>
        <authorList>
            <person name="Yoshida S."/>
        </authorList>
    </citation>
    <scope>NUCLEOTIDE SEQUENCE</scope>
    <source>
        <strain evidence="1">Okayama</strain>
    </source>
</reference>
<dbReference type="SUPFAM" id="SSF47699">
    <property type="entry name" value="Bifunctional inhibitor/lipid-transfer protein/seed storage 2S albumin"/>
    <property type="match status" value="1"/>
</dbReference>